<dbReference type="PANTHER" id="PTHR43572:SF1">
    <property type="entry name" value="OS11G0156800 PROTEIN"/>
    <property type="match status" value="1"/>
</dbReference>
<feature type="compositionally biased region" description="Low complexity" evidence="4">
    <location>
        <begin position="634"/>
        <end position="643"/>
    </location>
</feature>
<dbReference type="InterPro" id="IPR051650">
    <property type="entry name" value="SL_signaling_regulator"/>
</dbReference>
<sequence length="796" mass="84366">MRSGGCAVQQELAGDAAAVMRQAVSLAWRRGHAQVTPLHVASAMLSDAGGLLRAACLRSRASSHPLQCKALELCFNVALNRLATAGVLGPAAPPAMFQFHAAAGHRAPALSNALAAAFKRAQANQRRGGGSAASAAEGQHQHVAAKVELEQLVISILDDPSVSRVMLDAGFASAEVKANVEKAVSSSEQSSNTASSSSASPNTNNNPTKESRAKANDVVGDAVRLLDCMASGTNRCVVVLGESAAAAERVVKAVMDKVSKGELRRQHERLKNAQFVPFLAASFQRMPREEVQARAGDLCALVRECCAAGKGVVLVLEDLGYAAEAWTAASWKRSDQRAYGLIDYCPVEHAVMELSSLVRGGGGRDKGMFWLLGFGASASYTSCRSGQPSLETVLGLHPVVVPDGGLALSLGGDSEVTHCSAGMVVATAAAASVPSWIRRCQVRPVLTGSELTLSFSSPASSPHCGFTHPDTNKSCEPWHDLMDRRQPLLNRRHDGPMVEPHDQLSLANPNSGSSNSVSNKSNSSDGTTTARRRRPKFTELTAKNLKILCSALESRVPRHRDIAPGIASAVLQRRSGVMRTARPTSATWLLFQGRDSDGKMAMARELARLVFGSYAEFTCIDAAASKLTPDTDHSGSSSSGGHHSSLKRHRSPGNEHGGCMQMFYEAIRESPHRVVLFDGVEHDSELEAGIMYAMASGTVRGCDGGVVSLEDSIVVCCQVLESMSSPRVSSPRPVKQRIITSDDDSKVEDDGAEKGVIVPRFILDLNAGAIDGEGDEGSSSYNVMEIQNAVDGVFFF</sequence>
<proteinExistence type="inferred from homology"/>
<reference evidence="6" key="1">
    <citation type="submission" date="2020-10" db="EMBL/GenBank/DDBJ databases">
        <authorList>
            <person name="Han B."/>
            <person name="Lu T."/>
            <person name="Zhao Q."/>
            <person name="Huang X."/>
            <person name="Zhao Y."/>
        </authorList>
    </citation>
    <scope>NUCLEOTIDE SEQUENCE</scope>
</reference>
<dbReference type="EMBL" id="CAJGYO010000014">
    <property type="protein sequence ID" value="CAD6268359.1"/>
    <property type="molecule type" value="Genomic_DNA"/>
</dbReference>
<evidence type="ECO:0000256" key="2">
    <source>
        <dbReference type="ARBA" id="ARBA00022737"/>
    </source>
</evidence>
<dbReference type="Pfam" id="PF23569">
    <property type="entry name" value="NBD_SMAX1"/>
    <property type="match status" value="1"/>
</dbReference>
<dbReference type="AlphaFoldDB" id="A0A811RET6"/>
<dbReference type="Gene3D" id="1.10.1780.10">
    <property type="entry name" value="Clp, N-terminal domain"/>
    <property type="match status" value="1"/>
</dbReference>
<dbReference type="PANTHER" id="PTHR43572">
    <property type="entry name" value="CHAPERONE PROTEIN CLPD, CHLOROPLASTIC"/>
    <property type="match status" value="1"/>
</dbReference>
<dbReference type="InterPro" id="IPR027417">
    <property type="entry name" value="P-loop_NTPase"/>
</dbReference>
<accession>A0A811RET6</accession>
<feature type="compositionally biased region" description="Low complexity" evidence="4">
    <location>
        <begin position="185"/>
        <end position="207"/>
    </location>
</feature>
<feature type="compositionally biased region" description="Basic and acidic residues" evidence="4">
    <location>
        <begin position="491"/>
        <end position="502"/>
    </location>
</feature>
<evidence type="ECO:0000313" key="6">
    <source>
        <dbReference type="EMBL" id="CAD6268359.1"/>
    </source>
</evidence>
<dbReference type="InterPro" id="IPR004176">
    <property type="entry name" value="Clp_R_N"/>
</dbReference>
<name>A0A811RET6_9POAL</name>
<feature type="domain" description="Clp R" evidence="5">
    <location>
        <begin position="8"/>
        <end position="187"/>
    </location>
</feature>
<comment type="similarity">
    <text evidence="1">Belongs to the ClpA/ClpB family.</text>
</comment>
<comment type="caution">
    <text evidence="6">The sequence shown here is derived from an EMBL/GenBank/DDBJ whole genome shotgun (WGS) entry which is preliminary data.</text>
</comment>
<feature type="region of interest" description="Disordered" evidence="4">
    <location>
        <begin position="628"/>
        <end position="653"/>
    </location>
</feature>
<evidence type="ECO:0000256" key="1">
    <source>
        <dbReference type="ARBA" id="ARBA00008675"/>
    </source>
</evidence>
<gene>
    <name evidence="6" type="ORF">NCGR_LOCUS51664</name>
</gene>
<dbReference type="InterPro" id="IPR058680">
    <property type="entry name" value="NBD_SMAX1-like"/>
</dbReference>
<feature type="region of interest" description="Disordered" evidence="4">
    <location>
        <begin position="183"/>
        <end position="216"/>
    </location>
</feature>
<evidence type="ECO:0000256" key="4">
    <source>
        <dbReference type="SAM" id="MobiDB-lite"/>
    </source>
</evidence>
<dbReference type="OrthoDB" id="750498at2759"/>
<keyword evidence="7" id="KW-1185">Reference proteome</keyword>
<keyword evidence="2 3" id="KW-0677">Repeat</keyword>
<evidence type="ECO:0000256" key="3">
    <source>
        <dbReference type="PROSITE-ProRule" id="PRU01251"/>
    </source>
</evidence>
<evidence type="ECO:0000259" key="5">
    <source>
        <dbReference type="PROSITE" id="PS51903"/>
    </source>
</evidence>
<evidence type="ECO:0000313" key="7">
    <source>
        <dbReference type="Proteomes" id="UP000604825"/>
    </source>
</evidence>
<organism evidence="6 7">
    <name type="scientific">Miscanthus lutarioriparius</name>
    <dbReference type="NCBI Taxonomy" id="422564"/>
    <lineage>
        <taxon>Eukaryota</taxon>
        <taxon>Viridiplantae</taxon>
        <taxon>Streptophyta</taxon>
        <taxon>Embryophyta</taxon>
        <taxon>Tracheophyta</taxon>
        <taxon>Spermatophyta</taxon>
        <taxon>Magnoliopsida</taxon>
        <taxon>Liliopsida</taxon>
        <taxon>Poales</taxon>
        <taxon>Poaceae</taxon>
        <taxon>PACMAD clade</taxon>
        <taxon>Panicoideae</taxon>
        <taxon>Andropogonodae</taxon>
        <taxon>Andropogoneae</taxon>
        <taxon>Saccharinae</taxon>
        <taxon>Miscanthus</taxon>
    </lineage>
</organism>
<feature type="compositionally biased region" description="Low complexity" evidence="4">
    <location>
        <begin position="508"/>
        <end position="524"/>
    </location>
</feature>
<dbReference type="SUPFAM" id="SSF81923">
    <property type="entry name" value="Double Clp-N motif"/>
    <property type="match status" value="1"/>
</dbReference>
<dbReference type="Proteomes" id="UP000604825">
    <property type="component" value="Unassembled WGS sequence"/>
</dbReference>
<feature type="region of interest" description="Disordered" evidence="4">
    <location>
        <begin position="491"/>
        <end position="536"/>
    </location>
</feature>
<dbReference type="PROSITE" id="PS51903">
    <property type="entry name" value="CLP_R"/>
    <property type="match status" value="1"/>
</dbReference>
<dbReference type="InterPro" id="IPR036628">
    <property type="entry name" value="Clp_N_dom_sf"/>
</dbReference>
<dbReference type="Gene3D" id="3.40.50.300">
    <property type="entry name" value="P-loop containing nucleotide triphosphate hydrolases"/>
    <property type="match status" value="1"/>
</dbReference>
<protein>
    <recommendedName>
        <fullName evidence="5">Clp R domain-containing protein</fullName>
    </recommendedName>
</protein>